<keyword evidence="4" id="KW-1185">Reference proteome</keyword>
<keyword evidence="1" id="KW-0812">Transmembrane</keyword>
<feature type="transmembrane region" description="Helical" evidence="1">
    <location>
        <begin position="9"/>
        <end position="27"/>
    </location>
</feature>
<dbReference type="RefSeq" id="WP_081152111.1">
    <property type="nucleotide sequence ID" value="NZ_CP020465.1"/>
</dbReference>
<reference evidence="3 4" key="1">
    <citation type="submission" date="2017-08" db="EMBL/GenBank/DDBJ databases">
        <title>Complete genome of Colwellia sp. NB097-1, a psychrophile bacterium ioslated from Bering Sea.</title>
        <authorList>
            <person name="Chen X."/>
        </authorList>
    </citation>
    <scope>NUCLEOTIDE SEQUENCE [LARGE SCALE GENOMIC DNA]</scope>
    <source>
        <strain evidence="3 4">NB097-1</strain>
    </source>
</reference>
<gene>
    <name evidence="3" type="ORF">B5D82_13065</name>
</gene>
<evidence type="ECO:0000256" key="1">
    <source>
        <dbReference type="SAM" id="Phobius"/>
    </source>
</evidence>
<dbReference type="EMBL" id="CP020465">
    <property type="protein sequence ID" value="ASP48619.1"/>
    <property type="molecule type" value="Genomic_DNA"/>
</dbReference>
<keyword evidence="1" id="KW-1133">Transmembrane helix</keyword>
<evidence type="ECO:0000259" key="2">
    <source>
        <dbReference type="PROSITE" id="PS51724"/>
    </source>
</evidence>
<evidence type="ECO:0000313" key="4">
    <source>
        <dbReference type="Proteomes" id="UP000202259"/>
    </source>
</evidence>
<dbReference type="Pfam" id="PF05036">
    <property type="entry name" value="SPOR"/>
    <property type="match status" value="1"/>
</dbReference>
<dbReference type="SUPFAM" id="SSF110997">
    <property type="entry name" value="Sporulation related repeat"/>
    <property type="match status" value="1"/>
</dbReference>
<keyword evidence="1" id="KW-0472">Membrane</keyword>
<proteinExistence type="predicted"/>
<dbReference type="InterPro" id="IPR007730">
    <property type="entry name" value="SPOR-like_dom"/>
</dbReference>
<dbReference type="Proteomes" id="UP000202259">
    <property type="component" value="Chromosome"/>
</dbReference>
<dbReference type="GO" id="GO:0042834">
    <property type="term" value="F:peptidoglycan binding"/>
    <property type="evidence" value="ECO:0007669"/>
    <property type="project" value="InterPro"/>
</dbReference>
<dbReference type="PANTHER" id="PTHR38687">
    <property type="entry name" value="CELL DIVISION PROTEIN DEDD-RELATED"/>
    <property type="match status" value="1"/>
</dbReference>
<dbReference type="AlphaFoldDB" id="A0A222G9R1"/>
<organism evidence="3 4">
    <name type="scientific">Cognaticolwellia beringensis</name>
    <dbReference type="NCBI Taxonomy" id="1967665"/>
    <lineage>
        <taxon>Bacteria</taxon>
        <taxon>Pseudomonadati</taxon>
        <taxon>Pseudomonadota</taxon>
        <taxon>Gammaproteobacteria</taxon>
        <taxon>Alteromonadales</taxon>
        <taxon>Colwelliaceae</taxon>
        <taxon>Cognaticolwellia</taxon>
    </lineage>
</organism>
<sequence>MSTPFQNRLVGTIIVAAIAIIFLPDVLDGDKKTYQDNFEAIPGTPLVDFPQANKSFPDDKLENLPAEPIFDELAIDDQNVIDSAKALKEKDVTVSTLTKESSFSDTAAPAPTKKLVAQTVKQAPSLAIPEQAWVIQLGSFRHQNNVDELVNKLQKAGYTAFTKPIKTKSGKLTKVFIGPELIKSSLEEKLPALKKLTNVQGKVARFYPAK</sequence>
<dbReference type="PANTHER" id="PTHR38687:SF1">
    <property type="entry name" value="CELL DIVISION PROTEIN DEDD"/>
    <property type="match status" value="1"/>
</dbReference>
<feature type="domain" description="SPOR" evidence="2">
    <location>
        <begin position="127"/>
        <end position="206"/>
    </location>
</feature>
<name>A0A222G9R1_9GAMM</name>
<dbReference type="Gene3D" id="3.30.70.1070">
    <property type="entry name" value="Sporulation related repeat"/>
    <property type="match status" value="1"/>
</dbReference>
<accession>A0A222G9R1</accession>
<dbReference type="GO" id="GO:0030428">
    <property type="term" value="C:cell septum"/>
    <property type="evidence" value="ECO:0007669"/>
    <property type="project" value="TreeGrafter"/>
</dbReference>
<dbReference type="KEGG" id="cber:B5D82_13065"/>
<dbReference type="GO" id="GO:0032153">
    <property type="term" value="C:cell division site"/>
    <property type="evidence" value="ECO:0007669"/>
    <property type="project" value="TreeGrafter"/>
</dbReference>
<evidence type="ECO:0000313" key="3">
    <source>
        <dbReference type="EMBL" id="ASP48619.1"/>
    </source>
</evidence>
<dbReference type="GO" id="GO:0032506">
    <property type="term" value="P:cytokinetic process"/>
    <property type="evidence" value="ECO:0007669"/>
    <property type="project" value="TreeGrafter"/>
</dbReference>
<dbReference type="InterPro" id="IPR052521">
    <property type="entry name" value="Cell_div_SPOR-domain"/>
</dbReference>
<dbReference type="InterPro" id="IPR036680">
    <property type="entry name" value="SPOR-like_sf"/>
</dbReference>
<dbReference type="PROSITE" id="PS51724">
    <property type="entry name" value="SPOR"/>
    <property type="match status" value="1"/>
</dbReference>
<dbReference type="OrthoDB" id="7069135at2"/>
<protein>
    <submittedName>
        <fullName evidence="3">DedD protein</fullName>
    </submittedName>
</protein>